<dbReference type="Pfam" id="PF03328">
    <property type="entry name" value="HpcH_HpaI"/>
    <property type="match status" value="1"/>
</dbReference>
<proteinExistence type="inferred from homology"/>
<dbReference type="Proteomes" id="UP000502706">
    <property type="component" value="Chromosome"/>
</dbReference>
<name>A0A6G8PWL7_9ACTN</name>
<protein>
    <recommendedName>
        <fullName evidence="4">HpcH/HpaI aldolase/citrate lyase domain-containing protein</fullName>
    </recommendedName>
</protein>
<dbReference type="InterPro" id="IPR005000">
    <property type="entry name" value="Aldolase/citrate-lyase_domain"/>
</dbReference>
<dbReference type="InterPro" id="IPR040442">
    <property type="entry name" value="Pyrv_kinase-like_dom_sf"/>
</dbReference>
<evidence type="ECO:0000313" key="5">
    <source>
        <dbReference type="EMBL" id="QIN78583.1"/>
    </source>
</evidence>
<evidence type="ECO:0000256" key="2">
    <source>
        <dbReference type="ARBA" id="ARBA00022723"/>
    </source>
</evidence>
<dbReference type="SUPFAM" id="SSF51621">
    <property type="entry name" value="Phosphoenolpyruvate/pyruvate domain"/>
    <property type="match status" value="1"/>
</dbReference>
<evidence type="ECO:0000256" key="3">
    <source>
        <dbReference type="ARBA" id="ARBA00023239"/>
    </source>
</evidence>
<gene>
    <name evidence="5" type="ORF">GBA65_08690</name>
</gene>
<sequence length="259" mass="26871">MANSLRQAWSEGRPAFGMWIMMPGPAFGVELVSAARPDYVCIDCQHGLADLGALVPMLAAAEAAGSTPLVRVPRNDPADIGRVLDAGARGIVVPLVNDASEAARAARACRYPPEGDRSYGPARASVVLGTTDPRALSREVVCLVMVEKREGLENVEEIAATDGVDGIYVGPADLALSLGLAPTLDVVEPAHAEAVARVKDACKNRGIAAGIHTASAEVSRRHARAGFDMITAGTDSTLLAEAARARLDAVRGESAPTEG</sequence>
<feature type="domain" description="HpcH/HpaI aldolase/citrate lyase" evidence="4">
    <location>
        <begin position="29"/>
        <end position="241"/>
    </location>
</feature>
<keyword evidence="2" id="KW-0479">Metal-binding</keyword>
<dbReference type="GO" id="GO:0016832">
    <property type="term" value="F:aldehyde-lyase activity"/>
    <property type="evidence" value="ECO:0007669"/>
    <property type="project" value="TreeGrafter"/>
</dbReference>
<reference evidence="5 6" key="1">
    <citation type="submission" date="2019-10" db="EMBL/GenBank/DDBJ databases">
        <title>Rubrobacter sp nov SCSIO 52915 isolated from a deep-sea sediment in the South China Sea.</title>
        <authorList>
            <person name="Chen R.W."/>
        </authorList>
    </citation>
    <scope>NUCLEOTIDE SEQUENCE [LARGE SCALE GENOMIC DNA]</scope>
    <source>
        <strain evidence="5 6">SCSIO 52915</strain>
    </source>
</reference>
<organism evidence="5 6">
    <name type="scientific">Rubrobacter marinus</name>
    <dbReference type="NCBI Taxonomy" id="2653852"/>
    <lineage>
        <taxon>Bacteria</taxon>
        <taxon>Bacillati</taxon>
        <taxon>Actinomycetota</taxon>
        <taxon>Rubrobacteria</taxon>
        <taxon>Rubrobacterales</taxon>
        <taxon>Rubrobacteraceae</taxon>
        <taxon>Rubrobacter</taxon>
    </lineage>
</organism>
<dbReference type="InterPro" id="IPR050251">
    <property type="entry name" value="HpcH-HpaI_aldolase"/>
</dbReference>
<dbReference type="PANTHER" id="PTHR30502">
    <property type="entry name" value="2-KETO-3-DEOXY-L-RHAMNONATE ALDOLASE"/>
    <property type="match status" value="1"/>
</dbReference>
<dbReference type="Gene3D" id="3.20.20.60">
    <property type="entry name" value="Phosphoenolpyruvate-binding domains"/>
    <property type="match status" value="1"/>
</dbReference>
<dbReference type="AlphaFoldDB" id="A0A6G8PWL7"/>
<dbReference type="PANTHER" id="PTHR30502:SF0">
    <property type="entry name" value="PHOSPHOENOLPYRUVATE CARBOXYLASE FAMILY PROTEIN"/>
    <property type="match status" value="1"/>
</dbReference>
<dbReference type="InterPro" id="IPR015813">
    <property type="entry name" value="Pyrv/PenolPyrv_kinase-like_dom"/>
</dbReference>
<evidence type="ECO:0000259" key="4">
    <source>
        <dbReference type="Pfam" id="PF03328"/>
    </source>
</evidence>
<keyword evidence="6" id="KW-1185">Reference proteome</keyword>
<dbReference type="KEGG" id="rmar:GBA65_08690"/>
<evidence type="ECO:0000256" key="1">
    <source>
        <dbReference type="ARBA" id="ARBA00005568"/>
    </source>
</evidence>
<keyword evidence="3" id="KW-0456">Lyase</keyword>
<comment type="similarity">
    <text evidence="1">Belongs to the HpcH/HpaI aldolase family.</text>
</comment>
<dbReference type="GO" id="GO:0046872">
    <property type="term" value="F:metal ion binding"/>
    <property type="evidence" value="ECO:0007669"/>
    <property type="project" value="UniProtKB-KW"/>
</dbReference>
<accession>A0A6G8PWL7</accession>
<dbReference type="GO" id="GO:0005737">
    <property type="term" value="C:cytoplasm"/>
    <property type="evidence" value="ECO:0007669"/>
    <property type="project" value="TreeGrafter"/>
</dbReference>
<evidence type="ECO:0000313" key="6">
    <source>
        <dbReference type="Proteomes" id="UP000502706"/>
    </source>
</evidence>
<dbReference type="EMBL" id="CP045121">
    <property type="protein sequence ID" value="QIN78583.1"/>
    <property type="molecule type" value="Genomic_DNA"/>
</dbReference>
<dbReference type="RefSeq" id="WP_166396262.1">
    <property type="nucleotide sequence ID" value="NZ_CP045121.1"/>
</dbReference>